<dbReference type="EMBL" id="CP072171">
    <property type="protein sequence ID" value="QYA10857.1"/>
    <property type="molecule type" value="Genomic_DNA"/>
</dbReference>
<dbReference type="CDD" id="cd14262">
    <property type="entry name" value="VirB5_like"/>
    <property type="match status" value="1"/>
</dbReference>
<name>A0ABX8TC80_9HYPH</name>
<reference evidence="3 4" key="1">
    <citation type="submission" date="2021-03" db="EMBL/GenBank/DDBJ databases">
        <title>Rapid diversification of plasmids in a genus of pathogenic and nitrogen fixing bacteria.</title>
        <authorList>
            <person name="Weisberg A.J."/>
            <person name="Miller M."/>
            <person name="Ream W."/>
            <person name="Grunwald N.J."/>
            <person name="Chang J.H."/>
        </authorList>
    </citation>
    <scope>NUCLEOTIDE SEQUENCE [LARGE SCALE GENOMIC DNA]</scope>
    <source>
        <strain evidence="3 4">AF3.44</strain>
        <plasmid evidence="3 4">unnamed2</plasmid>
    </source>
</reference>
<evidence type="ECO:0000313" key="3">
    <source>
        <dbReference type="EMBL" id="QYA10857.1"/>
    </source>
</evidence>
<protein>
    <submittedName>
        <fullName evidence="3">Type IV secretion system protein</fullName>
    </submittedName>
</protein>
<dbReference type="InterPro" id="IPR014158">
    <property type="entry name" value="T4SS_VirB5"/>
</dbReference>
<evidence type="ECO:0000256" key="1">
    <source>
        <dbReference type="SAM" id="Coils"/>
    </source>
</evidence>
<geneLocation type="plasmid" evidence="3 4">
    <name>unnamed2</name>
</geneLocation>
<dbReference type="Pfam" id="PF07996">
    <property type="entry name" value="T4SS"/>
    <property type="match status" value="1"/>
</dbReference>
<dbReference type="Proteomes" id="UP000826513">
    <property type="component" value="Plasmid unnamed2"/>
</dbReference>
<evidence type="ECO:0000313" key="4">
    <source>
        <dbReference type="Proteomes" id="UP000826513"/>
    </source>
</evidence>
<dbReference type="RefSeq" id="WP_219276254.1">
    <property type="nucleotide sequence ID" value="NZ_CP072171.1"/>
</dbReference>
<organism evidence="3 4">
    <name type="scientific">Agrobacterium larrymoorei</name>
    <dbReference type="NCBI Taxonomy" id="160699"/>
    <lineage>
        <taxon>Bacteria</taxon>
        <taxon>Pseudomonadati</taxon>
        <taxon>Pseudomonadota</taxon>
        <taxon>Alphaproteobacteria</taxon>
        <taxon>Hyphomicrobiales</taxon>
        <taxon>Rhizobiaceae</taxon>
        <taxon>Rhizobium/Agrobacterium group</taxon>
        <taxon>Agrobacterium</taxon>
    </lineage>
</organism>
<proteinExistence type="predicted"/>
<evidence type="ECO:0000256" key="2">
    <source>
        <dbReference type="SAM" id="MobiDB-lite"/>
    </source>
</evidence>
<feature type="coiled-coil region" evidence="1">
    <location>
        <begin position="51"/>
        <end position="78"/>
    </location>
</feature>
<sequence>MTKVFSNTPSASVARKAAGSVKIGIAATIVALGMSGNVLAAGIPVIDATAIAKHVQTIAELGKQLEEAKNILDQAKQMNQAFDFSELEKLKTMLEDKDFQQYLPKDYGKVAGAVDGLLKGNVDDFAKQYDYYESKGQPSANDFYQKELQRKKGETYKDMAIGEAVYDQASKRLDGLNQLRDKITSTSSPREVMELQARIQAEGAILQNEVLRMQGVAMIQEARNRVDEQRTQERRAERRDQMKAAIGSTN</sequence>
<feature type="compositionally biased region" description="Basic and acidic residues" evidence="2">
    <location>
        <begin position="224"/>
        <end position="242"/>
    </location>
</feature>
<feature type="region of interest" description="Disordered" evidence="2">
    <location>
        <begin position="224"/>
        <end position="250"/>
    </location>
</feature>
<gene>
    <name evidence="3" type="ORF">J5285_25870</name>
</gene>
<keyword evidence="4" id="KW-1185">Reference proteome</keyword>
<accession>A0ABX8TC80</accession>
<keyword evidence="1" id="KW-0175">Coiled coil</keyword>
<keyword evidence="3" id="KW-0614">Plasmid</keyword>